<dbReference type="SUPFAM" id="SSF56925">
    <property type="entry name" value="OMPA-like"/>
    <property type="match status" value="1"/>
</dbReference>
<comment type="caution">
    <text evidence="2">The sequence shown here is derived from an EMBL/GenBank/DDBJ whole genome shotgun (WGS) entry which is preliminary data.</text>
</comment>
<dbReference type="RefSeq" id="WP_066170155.1">
    <property type="nucleotide sequence ID" value="NZ_JANJGF010000001.1"/>
</dbReference>
<dbReference type="Proteomes" id="UP000093159">
    <property type="component" value="Unassembled WGS sequence"/>
</dbReference>
<organism evidence="2 3">
    <name type="scientific">Arcobacter porcinus</name>
    <dbReference type="NCBI Taxonomy" id="1935204"/>
    <lineage>
        <taxon>Bacteria</taxon>
        <taxon>Pseudomonadati</taxon>
        <taxon>Campylobacterota</taxon>
        <taxon>Epsilonproteobacteria</taxon>
        <taxon>Campylobacterales</taxon>
        <taxon>Arcobacteraceae</taxon>
        <taxon>Arcobacter</taxon>
    </lineage>
</organism>
<evidence type="ECO:0000256" key="1">
    <source>
        <dbReference type="SAM" id="SignalP"/>
    </source>
</evidence>
<dbReference type="InterPro" id="IPR011250">
    <property type="entry name" value="OMP/PagP_B-barrel"/>
</dbReference>
<evidence type="ECO:0008006" key="4">
    <source>
        <dbReference type="Google" id="ProtNLM"/>
    </source>
</evidence>
<name>A0ABX2YI29_9BACT</name>
<accession>A0ABX2YI29</accession>
<evidence type="ECO:0000313" key="3">
    <source>
        <dbReference type="Proteomes" id="UP000093159"/>
    </source>
</evidence>
<gene>
    <name evidence="2" type="ORF">AAX28_01031</name>
</gene>
<feature type="signal peptide" evidence="1">
    <location>
        <begin position="1"/>
        <end position="20"/>
    </location>
</feature>
<reference evidence="2 3" key="1">
    <citation type="submission" date="2015-05" db="EMBL/GenBank/DDBJ databases">
        <authorList>
            <person name="Rovetto F."/>
            <person name="Cocolin L."/>
            <person name="Illeghems K."/>
            <person name="Van Nieuwerburgh F."/>
            <person name="Houf K."/>
        </authorList>
    </citation>
    <scope>NUCLEOTIDE SEQUENCE [LARGE SCALE GENOMIC DNA]</scope>
    <source>
        <strain evidence="2 3">117434</strain>
    </source>
</reference>
<feature type="chain" id="PRO_5045697173" description="Outer membrane protein beta-barrel domain-containing protein" evidence="1">
    <location>
        <begin position="21"/>
        <end position="195"/>
    </location>
</feature>
<proteinExistence type="predicted"/>
<protein>
    <recommendedName>
        <fullName evidence="4">Outer membrane protein beta-barrel domain-containing protein</fullName>
    </recommendedName>
</protein>
<dbReference type="Gene3D" id="2.40.160.20">
    <property type="match status" value="1"/>
</dbReference>
<sequence length="195" mass="22498">MKKIFLISFLSSLLISSLYADKKNYIGLQYGLAINQFNIKHDNDKDKFSDKSNVSKLVLGQDLGDLNYLQIYYEQAKYSNNNLELFTKNQKQKEFGFEWIKKDIASNDLLPFAKIGVGIASMKLNELLSQKDEIYAFSLTIGAGIDLKTTDNLSFYIGVDYNYKKWENFKDTLNISEFKTTQNNIKPYLGLNLKF</sequence>
<keyword evidence="3" id="KW-1185">Reference proteome</keyword>
<dbReference type="EMBL" id="LDIR01000001">
    <property type="protein sequence ID" value="OCL93488.1"/>
    <property type="molecule type" value="Genomic_DNA"/>
</dbReference>
<evidence type="ECO:0000313" key="2">
    <source>
        <dbReference type="EMBL" id="OCL93488.1"/>
    </source>
</evidence>
<keyword evidence="1" id="KW-0732">Signal</keyword>